<dbReference type="EMBL" id="PQGG01000044">
    <property type="protein sequence ID" value="POP51115.1"/>
    <property type="molecule type" value="Genomic_DNA"/>
</dbReference>
<evidence type="ECO:0000313" key="1">
    <source>
        <dbReference type="EMBL" id="POP51115.1"/>
    </source>
</evidence>
<dbReference type="Proteomes" id="UP000237222">
    <property type="component" value="Unassembled WGS sequence"/>
</dbReference>
<evidence type="ECO:0000313" key="2">
    <source>
        <dbReference type="Proteomes" id="UP000237222"/>
    </source>
</evidence>
<comment type="caution">
    <text evidence="1">The sequence shown here is derived from an EMBL/GenBank/DDBJ whole genome shotgun (WGS) entry which is preliminary data.</text>
</comment>
<dbReference type="AlphaFoldDB" id="A0A2S4HAV8"/>
<reference evidence="1 2" key="1">
    <citation type="submission" date="2018-01" db="EMBL/GenBank/DDBJ databases">
        <authorList>
            <person name="Yu X.-D."/>
        </authorList>
    </citation>
    <scope>NUCLEOTIDE SEQUENCE [LARGE SCALE GENOMIC DNA]</scope>
    <source>
        <strain evidence="1 2">ZX-21</strain>
    </source>
</reference>
<sequence>MNLDKSKKRISKRVKMGDQGYPKIAIEYHGKNADLATEVTVTLIFEEGAEPMTERFSNTADVRENDVIQSALIKIIERTGAKTVSQKTEVTII</sequence>
<dbReference type="RefSeq" id="WP_103686079.1">
    <property type="nucleotide sequence ID" value="NZ_PQGG01000044.1"/>
</dbReference>
<accession>A0A2S4HAV8</accession>
<organism evidence="1 2">
    <name type="scientific">Zhongshania marina</name>
    <dbReference type="NCBI Taxonomy" id="2304603"/>
    <lineage>
        <taxon>Bacteria</taxon>
        <taxon>Pseudomonadati</taxon>
        <taxon>Pseudomonadota</taxon>
        <taxon>Gammaproteobacteria</taxon>
        <taxon>Cellvibrionales</taxon>
        <taxon>Spongiibacteraceae</taxon>
        <taxon>Zhongshania</taxon>
    </lineage>
</organism>
<protein>
    <submittedName>
        <fullName evidence="1">Uncharacterized protein</fullName>
    </submittedName>
</protein>
<gene>
    <name evidence="1" type="ORF">C0068_19235</name>
</gene>
<dbReference type="OrthoDB" id="5770315at2"/>
<name>A0A2S4HAV8_9GAMM</name>
<proteinExistence type="predicted"/>